<keyword evidence="2 3" id="KW-0732">Signal</keyword>
<feature type="signal peptide" evidence="3">
    <location>
        <begin position="1"/>
        <end position="37"/>
    </location>
</feature>
<evidence type="ECO:0000256" key="2">
    <source>
        <dbReference type="ARBA" id="ARBA00022729"/>
    </source>
</evidence>
<dbReference type="GO" id="GO:0030246">
    <property type="term" value="F:carbohydrate binding"/>
    <property type="evidence" value="ECO:0007669"/>
    <property type="project" value="InterPro"/>
</dbReference>
<name>A0A101T955_9ACTN</name>
<dbReference type="SMART" id="SM00606">
    <property type="entry name" value="CBD_IV"/>
    <property type="match status" value="1"/>
</dbReference>
<dbReference type="RefSeq" id="WP_055634587.1">
    <property type="nucleotide sequence ID" value="NZ_JBIRRP010000008.1"/>
</dbReference>
<evidence type="ECO:0000259" key="5">
    <source>
        <dbReference type="PROSITE" id="PS51762"/>
    </source>
</evidence>
<dbReference type="Gene3D" id="2.60.120.260">
    <property type="entry name" value="Galactose-binding domain-like"/>
    <property type="match status" value="1"/>
</dbReference>
<dbReference type="PANTHER" id="PTHR10963:SF55">
    <property type="entry name" value="GLYCOSIDE HYDROLASE FAMILY 16 PROTEIN"/>
    <property type="match status" value="1"/>
</dbReference>
<dbReference type="PROSITE" id="PS51762">
    <property type="entry name" value="GH16_2"/>
    <property type="match status" value="1"/>
</dbReference>
<feature type="domain" description="GH16" evidence="5">
    <location>
        <begin position="34"/>
        <end position="316"/>
    </location>
</feature>
<dbReference type="SUPFAM" id="SSF49899">
    <property type="entry name" value="Concanavalin A-like lectins/glucanases"/>
    <property type="match status" value="1"/>
</dbReference>
<protein>
    <submittedName>
        <fullName evidence="6">1,3-beta-glucanase</fullName>
    </submittedName>
</protein>
<dbReference type="SUPFAM" id="SSF49785">
    <property type="entry name" value="Galactose-binding domain-like"/>
    <property type="match status" value="1"/>
</dbReference>
<dbReference type="PROSITE" id="PS51318">
    <property type="entry name" value="TAT"/>
    <property type="match status" value="1"/>
</dbReference>
<dbReference type="PROSITE" id="PS51175">
    <property type="entry name" value="CBM6"/>
    <property type="match status" value="1"/>
</dbReference>
<dbReference type="GO" id="GO:0004553">
    <property type="term" value="F:hydrolase activity, hydrolyzing O-glycosyl compounds"/>
    <property type="evidence" value="ECO:0007669"/>
    <property type="project" value="InterPro"/>
</dbReference>
<comment type="similarity">
    <text evidence="1">Belongs to the glycosyl hydrolase 16 family.</text>
</comment>
<dbReference type="InterPro" id="IPR013320">
    <property type="entry name" value="ConA-like_dom_sf"/>
</dbReference>
<dbReference type="OrthoDB" id="9809583at2"/>
<dbReference type="Pfam" id="PF00722">
    <property type="entry name" value="Glyco_hydro_16"/>
    <property type="match status" value="1"/>
</dbReference>
<proteinExistence type="inferred from homology"/>
<dbReference type="InterPro" id="IPR008979">
    <property type="entry name" value="Galactose-bd-like_sf"/>
</dbReference>
<comment type="caution">
    <text evidence="6">The sequence shown here is derived from an EMBL/GenBank/DDBJ whole genome shotgun (WGS) entry which is preliminary data.</text>
</comment>
<feature type="domain" description="CBM6" evidence="4">
    <location>
        <begin position="332"/>
        <end position="462"/>
    </location>
</feature>
<dbReference type="PANTHER" id="PTHR10963">
    <property type="entry name" value="GLYCOSYL HYDROLASE-RELATED"/>
    <property type="match status" value="1"/>
</dbReference>
<organism evidence="6 7">
    <name type="scientific">Streptomyces griseoruber</name>
    <dbReference type="NCBI Taxonomy" id="1943"/>
    <lineage>
        <taxon>Bacteria</taxon>
        <taxon>Bacillati</taxon>
        <taxon>Actinomycetota</taxon>
        <taxon>Actinomycetes</taxon>
        <taxon>Kitasatosporales</taxon>
        <taxon>Streptomycetaceae</taxon>
        <taxon>Streptomyces</taxon>
    </lineage>
</organism>
<evidence type="ECO:0000259" key="4">
    <source>
        <dbReference type="PROSITE" id="PS51175"/>
    </source>
</evidence>
<dbReference type="AlphaFoldDB" id="A0A101T955"/>
<dbReference type="Gene3D" id="2.60.120.200">
    <property type="match status" value="1"/>
</dbReference>
<feature type="chain" id="PRO_5007107062" evidence="3">
    <location>
        <begin position="38"/>
        <end position="463"/>
    </location>
</feature>
<dbReference type="CDD" id="cd04084">
    <property type="entry name" value="CBM6_xylanase-like"/>
    <property type="match status" value="1"/>
</dbReference>
<evidence type="ECO:0000256" key="1">
    <source>
        <dbReference type="ARBA" id="ARBA00006865"/>
    </source>
</evidence>
<dbReference type="CDD" id="cd02182">
    <property type="entry name" value="GH16_Strep_laminarinase_like"/>
    <property type="match status" value="1"/>
</dbReference>
<dbReference type="Proteomes" id="UP000052982">
    <property type="component" value="Unassembled WGS sequence"/>
</dbReference>
<keyword evidence="7" id="KW-1185">Reference proteome</keyword>
<dbReference type="InterPro" id="IPR006311">
    <property type="entry name" value="TAT_signal"/>
</dbReference>
<dbReference type="Pfam" id="PF03422">
    <property type="entry name" value="CBM_6"/>
    <property type="match status" value="1"/>
</dbReference>
<evidence type="ECO:0000313" key="7">
    <source>
        <dbReference type="Proteomes" id="UP000052982"/>
    </source>
</evidence>
<dbReference type="STRING" id="1943.AQJ64_03460"/>
<evidence type="ECO:0000256" key="3">
    <source>
        <dbReference type="SAM" id="SignalP"/>
    </source>
</evidence>
<dbReference type="InterPro" id="IPR050546">
    <property type="entry name" value="Glycosyl_Hydrlase_16"/>
</dbReference>
<dbReference type="GO" id="GO:0005975">
    <property type="term" value="P:carbohydrate metabolic process"/>
    <property type="evidence" value="ECO:0007669"/>
    <property type="project" value="InterPro"/>
</dbReference>
<dbReference type="InterPro" id="IPR006584">
    <property type="entry name" value="Cellulose-bd_IV"/>
</dbReference>
<evidence type="ECO:0000313" key="6">
    <source>
        <dbReference type="EMBL" id="KUN88022.1"/>
    </source>
</evidence>
<dbReference type="EMBL" id="LMWW01000006">
    <property type="protein sequence ID" value="KUN88022.1"/>
    <property type="molecule type" value="Genomic_DNA"/>
</dbReference>
<reference evidence="6 7" key="1">
    <citation type="submission" date="2015-10" db="EMBL/GenBank/DDBJ databases">
        <title>Draft genome sequence of Streptomyces griseoruber DSM 40281, type strain for the species Streptomyces griseoruber.</title>
        <authorList>
            <person name="Ruckert C."/>
            <person name="Winkler A."/>
            <person name="Kalinowski J."/>
            <person name="Kampfer P."/>
            <person name="Glaeser S."/>
        </authorList>
    </citation>
    <scope>NUCLEOTIDE SEQUENCE [LARGE SCALE GENOMIC DNA]</scope>
    <source>
        <strain evidence="6 7">DSM 40281</strain>
    </source>
</reference>
<gene>
    <name evidence="6" type="ORF">AQJ64_03460</name>
</gene>
<accession>A0A101T955</accession>
<sequence length="463" mass="48182">MSAPSGMSRRRRALIAVLGTLGLAAAAATAVTLPANASAPTPPSGWTQVFLDDFNGTAGTGVNTSNWQYSTGTSYPGGPANWGTGEVETMTSSTSNVSLDGSGNLRITPLRDSAGNWTSGRIETVRTDFQPPSGGKLRVEARLQMPNVTGTAAEGYWPAFWMLGAPYRGNYQNWPSVGELDIMENVQGLNKVWATMHCGTNPGGPCNETTGIGNSTACPGTTCQSGFHTYTMEWDRSVSPEAIRFYVDGVNYHTVTASQVDATTWANATNHGFFVILNVAMGGAFPDALGGGLDSATESGHPMVVDYVQVLQAAGSGSGTTSPTSGSRDAYSTIQAESYDSQSGVSTETTTDTGGGQNIGYLANGDWALYKGVTFGSTAATQFSARVASGAASGISGLVEVRLDSPTSTPIGSFAVANTGGWQTWKTVPANISSVTGTHDVYLTFTSGQSADFVNVNWYTFGH</sequence>
<dbReference type="InterPro" id="IPR000757">
    <property type="entry name" value="Beta-glucanase-like"/>
</dbReference>
<dbReference type="InterPro" id="IPR005084">
    <property type="entry name" value="CBM6"/>
</dbReference>